<evidence type="ECO:0000313" key="3">
    <source>
        <dbReference type="Proteomes" id="UP000077868"/>
    </source>
</evidence>
<dbReference type="Proteomes" id="UP000077868">
    <property type="component" value="Chromosome"/>
</dbReference>
<organism evidence="2 3">
    <name type="scientific">Nocardioides dokdonensis FR1436</name>
    <dbReference type="NCBI Taxonomy" id="1300347"/>
    <lineage>
        <taxon>Bacteria</taxon>
        <taxon>Bacillati</taxon>
        <taxon>Actinomycetota</taxon>
        <taxon>Actinomycetes</taxon>
        <taxon>Propionibacteriales</taxon>
        <taxon>Nocardioidaceae</taxon>
        <taxon>Nocardioides</taxon>
    </lineage>
</organism>
<dbReference type="EMBL" id="CP015079">
    <property type="protein sequence ID" value="ANH40522.1"/>
    <property type="molecule type" value="Genomic_DNA"/>
</dbReference>
<reference evidence="2 3" key="1">
    <citation type="submission" date="2016-03" db="EMBL/GenBank/DDBJ databases">
        <title>Complete genome sequence of a soil Actinobacterium, Nocardioides dokdonensis FR1436.</title>
        <authorList>
            <person name="Kwon S.-K."/>
            <person name="Kim K."/>
            <person name="Kim J.F."/>
        </authorList>
    </citation>
    <scope>NUCLEOTIDE SEQUENCE [LARGE SCALE GENOMIC DNA]</scope>
    <source>
        <strain evidence="2 3">FR1436</strain>
    </source>
</reference>
<dbReference type="KEGG" id="ndk:I601_4127"/>
<dbReference type="STRING" id="1300347.I601_4127"/>
<dbReference type="RefSeq" id="WP_157520379.1">
    <property type="nucleotide sequence ID" value="NZ_CP015079.1"/>
</dbReference>
<evidence type="ECO:0000256" key="1">
    <source>
        <dbReference type="SAM" id="MobiDB-lite"/>
    </source>
</evidence>
<gene>
    <name evidence="2" type="ORF">I601_4127</name>
</gene>
<evidence type="ECO:0000313" key="2">
    <source>
        <dbReference type="EMBL" id="ANH40522.1"/>
    </source>
</evidence>
<keyword evidence="3" id="KW-1185">Reference proteome</keyword>
<dbReference type="OrthoDB" id="5145915at2"/>
<accession>A0A1A9GSF1</accession>
<dbReference type="AlphaFoldDB" id="A0A1A9GSF1"/>
<dbReference type="PATRIC" id="fig|1300347.3.peg.4137"/>
<proteinExistence type="predicted"/>
<name>A0A1A9GSF1_9ACTN</name>
<sequence length="90" mass="9528">MSFGAALGKSDEHAPAWMPKLADDVGDLANPIGFDRWSFRRSPPWERGYGDGLRAGYEAALRAGVLSAGPPIRGSGSAAEREDADPTPTE</sequence>
<feature type="region of interest" description="Disordered" evidence="1">
    <location>
        <begin position="68"/>
        <end position="90"/>
    </location>
</feature>
<protein>
    <submittedName>
        <fullName evidence="2">Uncharacterized protein</fullName>
    </submittedName>
</protein>